<organism evidence="1 2">
    <name type="scientific">Elliptochloris bilobata</name>
    <dbReference type="NCBI Taxonomy" id="381761"/>
    <lineage>
        <taxon>Eukaryota</taxon>
        <taxon>Viridiplantae</taxon>
        <taxon>Chlorophyta</taxon>
        <taxon>core chlorophytes</taxon>
        <taxon>Trebouxiophyceae</taxon>
        <taxon>Trebouxiophyceae incertae sedis</taxon>
        <taxon>Elliptochloris clade</taxon>
        <taxon>Elliptochloris</taxon>
    </lineage>
</organism>
<evidence type="ECO:0000313" key="1">
    <source>
        <dbReference type="EMBL" id="KAK9839853.1"/>
    </source>
</evidence>
<keyword evidence="2" id="KW-1185">Reference proteome</keyword>
<accession>A0AAW1S2L5</accession>
<name>A0AAW1S2L5_9CHLO</name>
<proteinExistence type="predicted"/>
<dbReference type="Proteomes" id="UP001445335">
    <property type="component" value="Unassembled WGS sequence"/>
</dbReference>
<sequence>MAGEAQSREDSLAKLKKRVEDMAVEYQRVLGCLQVDTATKEKIYRAIKYLKNQQVILDAAGQLPDAGVAKGGE</sequence>
<comment type="caution">
    <text evidence="1">The sequence shown here is derived from an EMBL/GenBank/DDBJ whole genome shotgun (WGS) entry which is preliminary data.</text>
</comment>
<reference evidence="1 2" key="1">
    <citation type="journal article" date="2024" name="Nat. Commun.">
        <title>Phylogenomics reveals the evolutionary origins of lichenization in chlorophyte algae.</title>
        <authorList>
            <person name="Puginier C."/>
            <person name="Libourel C."/>
            <person name="Otte J."/>
            <person name="Skaloud P."/>
            <person name="Haon M."/>
            <person name="Grisel S."/>
            <person name="Petersen M."/>
            <person name="Berrin J.G."/>
            <person name="Delaux P.M."/>
            <person name="Dal Grande F."/>
            <person name="Keller J."/>
        </authorList>
    </citation>
    <scope>NUCLEOTIDE SEQUENCE [LARGE SCALE GENOMIC DNA]</scope>
    <source>
        <strain evidence="1 2">SAG 245.80</strain>
    </source>
</reference>
<dbReference type="EMBL" id="JALJOU010000014">
    <property type="protein sequence ID" value="KAK9839853.1"/>
    <property type="molecule type" value="Genomic_DNA"/>
</dbReference>
<protein>
    <submittedName>
        <fullName evidence="1">Uncharacterized protein</fullName>
    </submittedName>
</protein>
<gene>
    <name evidence="1" type="ORF">WJX81_006310</name>
</gene>
<evidence type="ECO:0000313" key="2">
    <source>
        <dbReference type="Proteomes" id="UP001445335"/>
    </source>
</evidence>
<dbReference type="AlphaFoldDB" id="A0AAW1S2L5"/>